<dbReference type="GO" id="GO:0006511">
    <property type="term" value="P:ubiquitin-dependent protein catabolic process"/>
    <property type="evidence" value="ECO:0007669"/>
    <property type="project" value="InterPro"/>
</dbReference>
<accession>A0A507BG23</accession>
<evidence type="ECO:0000313" key="10">
    <source>
        <dbReference type="Proteomes" id="UP000319257"/>
    </source>
</evidence>
<evidence type="ECO:0000256" key="1">
    <source>
        <dbReference type="ARBA" id="ARBA00016068"/>
    </source>
</evidence>
<feature type="compositionally biased region" description="Acidic residues" evidence="7">
    <location>
        <begin position="967"/>
        <end position="976"/>
    </location>
</feature>
<dbReference type="InterPro" id="IPR057975">
    <property type="entry name" value="TPR_ANAPC2"/>
</dbReference>
<feature type="region of interest" description="Disordered" evidence="7">
    <location>
        <begin position="597"/>
        <end position="617"/>
    </location>
</feature>
<dbReference type="InterPro" id="IPR016158">
    <property type="entry name" value="Cullin_homology"/>
</dbReference>
<feature type="compositionally biased region" description="Low complexity" evidence="7">
    <location>
        <begin position="753"/>
        <end position="764"/>
    </location>
</feature>
<keyword evidence="4" id="KW-0833">Ubl conjugation pathway</keyword>
<proteinExistence type="inferred from homology"/>
<name>A0A507BG23_9PEZI</name>
<evidence type="ECO:0000256" key="5">
    <source>
        <dbReference type="ARBA" id="ARBA00023306"/>
    </source>
</evidence>
<dbReference type="InterPro" id="IPR059120">
    <property type="entry name" value="Cullin-like_AB"/>
</dbReference>
<keyword evidence="10" id="KW-1185">Reference proteome</keyword>
<dbReference type="Pfam" id="PF08672">
    <property type="entry name" value="ANAPC2"/>
    <property type="match status" value="1"/>
</dbReference>
<dbReference type="SMART" id="SM00182">
    <property type="entry name" value="CULLIN"/>
    <property type="match status" value="1"/>
</dbReference>
<dbReference type="Gene3D" id="3.30.230.130">
    <property type="entry name" value="Cullin, Chain C, Domain 2"/>
    <property type="match status" value="1"/>
</dbReference>
<dbReference type="OrthoDB" id="5581181at2759"/>
<dbReference type="SUPFAM" id="SSF75632">
    <property type="entry name" value="Cullin homology domain"/>
    <property type="match status" value="1"/>
</dbReference>
<dbReference type="EMBL" id="SKBQ01000020">
    <property type="protein sequence ID" value="TPX15658.1"/>
    <property type="molecule type" value="Genomic_DNA"/>
</dbReference>
<dbReference type="PANTHER" id="PTHR45957:SF1">
    <property type="entry name" value="ANAPHASE-PROMOTING COMPLEX SUBUNIT 2"/>
    <property type="match status" value="1"/>
</dbReference>
<evidence type="ECO:0000313" key="9">
    <source>
        <dbReference type="EMBL" id="TPX15658.1"/>
    </source>
</evidence>
<dbReference type="InterPro" id="IPR044554">
    <property type="entry name" value="ANAPC2"/>
</dbReference>
<dbReference type="InterPro" id="IPR036388">
    <property type="entry name" value="WH-like_DNA-bd_sf"/>
</dbReference>
<dbReference type="SMART" id="SM01013">
    <property type="entry name" value="APC2"/>
    <property type="match status" value="1"/>
</dbReference>
<evidence type="ECO:0000256" key="3">
    <source>
        <dbReference type="ARBA" id="ARBA00022776"/>
    </source>
</evidence>
<evidence type="ECO:0000256" key="7">
    <source>
        <dbReference type="SAM" id="MobiDB-lite"/>
    </source>
</evidence>
<keyword evidence="2" id="KW-0132">Cell division</keyword>
<sequence>MSAAVAPSRWKNQRRRVFHSVFQTDFTQPTPYSTPSARFPDFGQAFGGPHAGQSPFGHPHAPGDLPGTPLQRPGFGLGGPFSSPDALRSPSSTHPHTGASEIWSPSQPDRPLQSEGLADDQVRYDRAWHIVTTRISLPSSVAAEDSFGTLAPESQYQSQGAGAEADFQAALRLVLHAKTALPRARHTEDLLGWHMQQVRRHFVQHVLPMLSACAGAQAGATDSTTDASLQGDVRFYDKHLAIVMSSIRTLEAALRLYFYGLSLILRGLPPGQDLAVATETDASQAAADAVATSFRRDIHALIGNSTSAALMHSIRVVFQHLMSAILGLCDADGNRPASVGKRTQEKSRPAPPDERDSKIQALRRRLHELVEALAEVGLAGERFEILFAEMMDALMSDFVTLSYSGLWISVQGREEGQNAFMRKTRSATASAGSGLPSPCIASLCDWIENHYARLALEVMGRISKGRHEAVSLSHVKQWKEIGVGRLASLRISELFDIVMQWPASKGALDDLRASVTTPQRRLQLTNTLSATLQRKLLHPARSTLEILQVYISMIRTLHALDNSKVLLGRVATSLQLYLCQREDAVRIVVTGLLADPEETKEKKQTAEDQGDSSQEKKPDTLVELAVILNDPSQQRRQTVEDEELDWNDMTWVPDPVDAGVNYKRPKSEDVIGTLISALGSQDVFIKEFQSIVAERLLAAKGDISQEIKVLNLLKKRFGEGALQHCEVMIRDIQEGLRVDTVINRVQKLQRRGLATPGTPAMAGTPQGGGGPVTPQGPPGTPLPAVLPRGGAQPEDNGGGGGGGMEYHSRILSRLYWPNLVKDTFLLPNEVVERQRQYEAGFEHMKGGRRLNWLNYLGRASVELELEDRTVAADCKIYEATVIYAFQNEDEDGGEGGDNDDDATRGPVTRSVEDLYMLLQMDDDLVAAALEFWAGLGVLRRVEGTTYAVVERLGEAGEASAAAAGPEGADEDEDEEAAAGPASPHKSAGQAGSSAAAADARDKARRELYWNFIRGMLTNAASSMPLAQMAMMMKMMIAEGFAWGNEELQEFLGEKVREGELEVVGGKYRLVKK</sequence>
<dbReference type="GO" id="GO:0031625">
    <property type="term" value="F:ubiquitin protein ligase binding"/>
    <property type="evidence" value="ECO:0007669"/>
    <property type="project" value="InterPro"/>
</dbReference>
<dbReference type="GO" id="GO:0070979">
    <property type="term" value="P:protein K11-linked ubiquitination"/>
    <property type="evidence" value="ECO:0007669"/>
    <property type="project" value="TreeGrafter"/>
</dbReference>
<feature type="compositionally biased region" description="Low complexity" evidence="7">
    <location>
        <begin position="957"/>
        <end position="966"/>
    </location>
</feature>
<dbReference type="Proteomes" id="UP000319257">
    <property type="component" value="Unassembled WGS sequence"/>
</dbReference>
<dbReference type="AlphaFoldDB" id="A0A507BG23"/>
<evidence type="ECO:0000256" key="2">
    <source>
        <dbReference type="ARBA" id="ARBA00022618"/>
    </source>
</evidence>
<dbReference type="SUPFAM" id="SSF46785">
    <property type="entry name" value="Winged helix' DNA-binding domain"/>
    <property type="match status" value="1"/>
</dbReference>
<dbReference type="GO" id="GO:0005680">
    <property type="term" value="C:anaphase-promoting complex"/>
    <property type="evidence" value="ECO:0007669"/>
    <property type="project" value="TreeGrafter"/>
</dbReference>
<dbReference type="InterPro" id="IPR014786">
    <property type="entry name" value="ANAPC2_C"/>
</dbReference>
<comment type="caution">
    <text evidence="9">The sequence shown here is derived from an EMBL/GenBank/DDBJ whole genome shotgun (WGS) entry which is preliminary data.</text>
</comment>
<feature type="compositionally biased region" description="Acidic residues" evidence="7">
    <location>
        <begin position="887"/>
        <end position="900"/>
    </location>
</feature>
<dbReference type="PANTHER" id="PTHR45957">
    <property type="entry name" value="ANAPHASE-PROMOTING COMPLEX SUBUNIT 2"/>
    <property type="match status" value="1"/>
</dbReference>
<dbReference type="Gene3D" id="1.20.1310.10">
    <property type="entry name" value="Cullin Repeats"/>
    <property type="match status" value="1"/>
</dbReference>
<gene>
    <name evidence="9" type="ORF">E0L32_004356</name>
</gene>
<dbReference type="InParanoid" id="A0A507BG23"/>
<keyword evidence="3" id="KW-0498">Mitosis</keyword>
<feature type="region of interest" description="Disordered" evidence="7">
    <location>
        <begin position="336"/>
        <end position="358"/>
    </location>
</feature>
<comment type="similarity">
    <text evidence="6">Belongs to the cullin family.</text>
</comment>
<feature type="compositionally biased region" description="Basic and acidic residues" evidence="7">
    <location>
        <begin position="342"/>
        <end position="358"/>
    </location>
</feature>
<organism evidence="9 10">
    <name type="scientific">Thyridium curvatum</name>
    <dbReference type="NCBI Taxonomy" id="1093900"/>
    <lineage>
        <taxon>Eukaryota</taxon>
        <taxon>Fungi</taxon>
        <taxon>Dikarya</taxon>
        <taxon>Ascomycota</taxon>
        <taxon>Pezizomycotina</taxon>
        <taxon>Sordariomycetes</taxon>
        <taxon>Sordariomycetidae</taxon>
        <taxon>Thyridiales</taxon>
        <taxon>Thyridiaceae</taxon>
        <taxon>Thyridium</taxon>
    </lineage>
</organism>
<feature type="compositionally biased region" description="Low complexity" evidence="7">
    <location>
        <begin position="977"/>
        <end position="996"/>
    </location>
</feature>
<dbReference type="GO" id="GO:0007091">
    <property type="term" value="P:metaphase/anaphase transition of mitotic cell cycle"/>
    <property type="evidence" value="ECO:0007669"/>
    <property type="project" value="TreeGrafter"/>
</dbReference>
<feature type="domain" description="Cullin family profile" evidence="8">
    <location>
        <begin position="673"/>
        <end position="933"/>
    </location>
</feature>
<feature type="compositionally biased region" description="Basic and acidic residues" evidence="7">
    <location>
        <begin position="597"/>
        <end position="606"/>
    </location>
</feature>
<feature type="region of interest" description="Disordered" evidence="7">
    <location>
        <begin position="26"/>
        <end position="114"/>
    </location>
</feature>
<keyword evidence="5" id="KW-0131">Cell cycle</keyword>
<dbReference type="GeneID" id="41971803"/>
<evidence type="ECO:0000256" key="6">
    <source>
        <dbReference type="PROSITE-ProRule" id="PRU00330"/>
    </source>
</evidence>
<dbReference type="Gene3D" id="1.10.10.10">
    <property type="entry name" value="Winged helix-like DNA-binding domain superfamily/Winged helix DNA-binding domain"/>
    <property type="match status" value="1"/>
</dbReference>
<dbReference type="RefSeq" id="XP_030997369.1">
    <property type="nucleotide sequence ID" value="XM_031138757.1"/>
</dbReference>
<dbReference type="GO" id="GO:0051301">
    <property type="term" value="P:cell division"/>
    <property type="evidence" value="ECO:0007669"/>
    <property type="project" value="UniProtKB-KW"/>
</dbReference>
<feature type="region of interest" description="Disordered" evidence="7">
    <location>
        <begin position="753"/>
        <end position="802"/>
    </location>
</feature>
<feature type="region of interest" description="Disordered" evidence="7">
    <location>
        <begin position="957"/>
        <end position="996"/>
    </location>
</feature>
<dbReference type="PROSITE" id="PS50069">
    <property type="entry name" value="CULLIN_2"/>
    <property type="match status" value="1"/>
</dbReference>
<feature type="region of interest" description="Disordered" evidence="7">
    <location>
        <begin position="887"/>
        <end position="906"/>
    </location>
</feature>
<reference evidence="9 10" key="1">
    <citation type="submission" date="2019-06" db="EMBL/GenBank/DDBJ databases">
        <title>Draft genome sequence of the filamentous fungus Phialemoniopsis curvata isolated from diesel fuel.</title>
        <authorList>
            <person name="Varaljay V.A."/>
            <person name="Lyon W.J."/>
            <person name="Crouch A.L."/>
            <person name="Drake C.E."/>
            <person name="Hollomon J.M."/>
            <person name="Nadeau L.J."/>
            <person name="Nunn H.S."/>
            <person name="Stevenson B.S."/>
            <person name="Bojanowski C.L."/>
            <person name="Crookes-Goodson W.J."/>
        </authorList>
    </citation>
    <scope>NUCLEOTIDE SEQUENCE [LARGE SCALE GENOMIC DNA]</scope>
    <source>
        <strain evidence="9 10">D216</strain>
    </source>
</reference>
<dbReference type="InterPro" id="IPR036317">
    <property type="entry name" value="Cullin_homology_sf"/>
</dbReference>
<feature type="compositionally biased region" description="Polar residues" evidence="7">
    <location>
        <begin position="26"/>
        <end position="36"/>
    </location>
</feature>
<dbReference type="Pfam" id="PF26557">
    <property type="entry name" value="Cullin_AB"/>
    <property type="match status" value="1"/>
</dbReference>
<evidence type="ECO:0000256" key="4">
    <source>
        <dbReference type="ARBA" id="ARBA00022786"/>
    </source>
</evidence>
<protein>
    <recommendedName>
        <fullName evidence="1">Anaphase-promoting complex subunit 2</fullName>
    </recommendedName>
</protein>
<dbReference type="Pfam" id="PF25773">
    <property type="entry name" value="TPR_ANAPC2"/>
    <property type="match status" value="1"/>
</dbReference>
<dbReference type="InterPro" id="IPR036390">
    <property type="entry name" value="WH_DNA-bd_sf"/>
</dbReference>
<evidence type="ECO:0000259" key="8">
    <source>
        <dbReference type="PROSITE" id="PS50069"/>
    </source>
</evidence>
<dbReference type="STRING" id="1093900.A0A507BG23"/>